<proteinExistence type="predicted"/>
<sequence>MWVAKQEILVKGQIMLGTSEVEVSDSIERLRALFGAEFDKPYLEVVREDQLKVISLFHEAGKSSDKQIRTFVNRYLKMLKKSICI</sequence>
<keyword evidence="3" id="KW-1185">Reference proteome</keyword>
<dbReference type="Pfam" id="PF13628">
    <property type="entry name" value="DUF4142"/>
    <property type="match status" value="1"/>
</dbReference>
<dbReference type="Proteomes" id="UP000291485">
    <property type="component" value="Unassembled WGS sequence"/>
</dbReference>
<reference evidence="2 3" key="1">
    <citation type="submission" date="2019-02" db="EMBL/GenBank/DDBJ databases">
        <title>Pedobacter sp. RP-3-11 sp. nov., isolated from Arctic soil.</title>
        <authorList>
            <person name="Dahal R.H."/>
        </authorList>
    </citation>
    <scope>NUCLEOTIDE SEQUENCE [LARGE SCALE GENOMIC DNA]</scope>
    <source>
        <strain evidence="2 3">RP-3-11</strain>
    </source>
</reference>
<dbReference type="RefSeq" id="WP_131559772.1">
    <property type="nucleotide sequence ID" value="NZ_SJSN01000010.1"/>
</dbReference>
<accession>A0A4R0P1Y3</accession>
<comment type="caution">
    <text evidence="2">The sequence shown here is derived from an EMBL/GenBank/DDBJ whole genome shotgun (WGS) entry which is preliminary data.</text>
</comment>
<dbReference type="InterPro" id="IPR025419">
    <property type="entry name" value="DUF4142"/>
</dbReference>
<evidence type="ECO:0000313" key="2">
    <source>
        <dbReference type="EMBL" id="TCD07617.1"/>
    </source>
</evidence>
<gene>
    <name evidence="2" type="ORF">EZ449_13850</name>
</gene>
<dbReference type="OrthoDB" id="118677at2"/>
<feature type="domain" description="DUF4142" evidence="1">
    <location>
        <begin position="23"/>
        <end position="81"/>
    </location>
</feature>
<evidence type="ECO:0000313" key="3">
    <source>
        <dbReference type="Proteomes" id="UP000291485"/>
    </source>
</evidence>
<protein>
    <submittedName>
        <fullName evidence="2">DUF4142 domain-containing protein</fullName>
    </submittedName>
</protein>
<organism evidence="2 3">
    <name type="scientific">Pedobacter frigidisoli</name>
    <dbReference type="NCBI Taxonomy" id="2530455"/>
    <lineage>
        <taxon>Bacteria</taxon>
        <taxon>Pseudomonadati</taxon>
        <taxon>Bacteroidota</taxon>
        <taxon>Sphingobacteriia</taxon>
        <taxon>Sphingobacteriales</taxon>
        <taxon>Sphingobacteriaceae</taxon>
        <taxon>Pedobacter</taxon>
    </lineage>
</organism>
<name>A0A4R0P1Y3_9SPHI</name>
<evidence type="ECO:0000259" key="1">
    <source>
        <dbReference type="Pfam" id="PF13628"/>
    </source>
</evidence>
<dbReference type="AlphaFoldDB" id="A0A4R0P1Y3"/>
<dbReference type="EMBL" id="SJSN01000010">
    <property type="protein sequence ID" value="TCD07617.1"/>
    <property type="molecule type" value="Genomic_DNA"/>
</dbReference>